<sequence length="99" mass="10159">MKNPLIIVGFAVSLALAGGVSYYASSQPDGLEKVAGDVGFLDSAEESAVKDSPLAEYGIAGVENERISGGLAGVIGVASTAAVSFAIFYGMRRFNKSRP</sequence>
<comment type="caution">
    <text evidence="8">The sequence shown here is derived from an EMBL/GenBank/DDBJ whole genome shotgun (WGS) entry which is preliminary data.</text>
</comment>
<keyword evidence="3 6" id="KW-0812">Transmembrane</keyword>
<dbReference type="Pfam" id="PF13190">
    <property type="entry name" value="PDGLE"/>
    <property type="match status" value="1"/>
</dbReference>
<evidence type="ECO:0000256" key="3">
    <source>
        <dbReference type="ARBA" id="ARBA00022692"/>
    </source>
</evidence>
<keyword evidence="2" id="KW-1003">Cell membrane</keyword>
<evidence type="ECO:0000256" key="1">
    <source>
        <dbReference type="ARBA" id="ARBA00004236"/>
    </source>
</evidence>
<evidence type="ECO:0000259" key="7">
    <source>
        <dbReference type="Pfam" id="PF13190"/>
    </source>
</evidence>
<evidence type="ECO:0000256" key="2">
    <source>
        <dbReference type="ARBA" id="ARBA00022475"/>
    </source>
</evidence>
<accession>A0A094PUU8</accession>
<evidence type="ECO:0000256" key="6">
    <source>
        <dbReference type="SAM" id="Phobius"/>
    </source>
</evidence>
<organism evidence="8">
    <name type="scientific">freshwater metagenome</name>
    <dbReference type="NCBI Taxonomy" id="449393"/>
    <lineage>
        <taxon>unclassified sequences</taxon>
        <taxon>metagenomes</taxon>
        <taxon>ecological metagenomes</taxon>
    </lineage>
</organism>
<evidence type="ECO:0000313" key="8">
    <source>
        <dbReference type="EMBL" id="KGA14912.1"/>
    </source>
</evidence>
<feature type="domain" description="PDGLE" evidence="7">
    <location>
        <begin position="5"/>
        <end position="93"/>
    </location>
</feature>
<evidence type="ECO:0000256" key="4">
    <source>
        <dbReference type="ARBA" id="ARBA00022989"/>
    </source>
</evidence>
<gene>
    <name evidence="8" type="ORF">GM50_18640</name>
</gene>
<protein>
    <recommendedName>
        <fullName evidence="7">PDGLE domain-containing protein</fullName>
    </recommendedName>
</protein>
<dbReference type="InterPro" id="IPR025937">
    <property type="entry name" value="PDGLE_dom"/>
</dbReference>
<feature type="transmembrane region" description="Helical" evidence="6">
    <location>
        <begin position="71"/>
        <end position="91"/>
    </location>
</feature>
<keyword evidence="5 6" id="KW-0472">Membrane</keyword>
<dbReference type="GO" id="GO:0005886">
    <property type="term" value="C:plasma membrane"/>
    <property type="evidence" value="ECO:0007669"/>
    <property type="project" value="UniProtKB-SubCell"/>
</dbReference>
<keyword evidence="4 6" id="KW-1133">Transmembrane helix</keyword>
<proteinExistence type="predicted"/>
<comment type="subcellular location">
    <subcellularLocation>
        <location evidence="1">Cell membrane</location>
    </subcellularLocation>
</comment>
<evidence type="ECO:0000256" key="5">
    <source>
        <dbReference type="ARBA" id="ARBA00023136"/>
    </source>
</evidence>
<dbReference type="EMBL" id="JNSK01000113">
    <property type="protein sequence ID" value="KGA14912.1"/>
    <property type="molecule type" value="Genomic_DNA"/>
</dbReference>
<name>A0A094PUU8_9ZZZZ</name>
<dbReference type="AlphaFoldDB" id="A0A094PUU8"/>
<reference evidence="8" key="1">
    <citation type="submission" date="2014-05" db="EMBL/GenBank/DDBJ databases">
        <title>Key roles for freshwater Actinobacteria revealed by deep metagenomic sequencing.</title>
        <authorList>
            <person name="Ghai R."/>
            <person name="Mizuno C.M."/>
            <person name="Picazo A."/>
            <person name="Camacho A."/>
            <person name="Rodriguez-Valera F."/>
        </authorList>
    </citation>
    <scope>NUCLEOTIDE SEQUENCE</scope>
</reference>